<dbReference type="PROSITE" id="PS51725">
    <property type="entry name" value="ABM"/>
    <property type="match status" value="1"/>
</dbReference>
<dbReference type="SUPFAM" id="SSF54909">
    <property type="entry name" value="Dimeric alpha+beta barrel"/>
    <property type="match status" value="1"/>
</dbReference>
<name>A0A9X1BB19_9STRE</name>
<evidence type="ECO:0000313" key="4">
    <source>
        <dbReference type="Proteomes" id="UP000676511"/>
    </source>
</evidence>
<reference evidence="3 4" key="2">
    <citation type="submission" date="2021-03" db="EMBL/GenBank/DDBJ databases">
        <title>Human Oral Microbial Genomes.</title>
        <authorList>
            <person name="Johnston C.D."/>
            <person name="Chen T."/>
            <person name="Dewhirst F.E."/>
        </authorList>
    </citation>
    <scope>NUCLEOTIDE SEQUENCE [LARGE SCALE GENOMIC DNA]</scope>
    <source>
        <strain evidence="3 4">CCUG 66490</strain>
    </source>
</reference>
<keyword evidence="2" id="KW-0560">Oxidoreductase</keyword>
<accession>A0A9X1BB19</accession>
<dbReference type="Pfam" id="PF03992">
    <property type="entry name" value="ABM"/>
    <property type="match status" value="1"/>
</dbReference>
<protein>
    <submittedName>
        <fullName evidence="2">Antibiotic biosynthesis monooxygenase</fullName>
    </submittedName>
</protein>
<dbReference type="InterPro" id="IPR011008">
    <property type="entry name" value="Dimeric_a/b-barrel"/>
</dbReference>
<organism evidence="2 5">
    <name type="scientific">Streptococcus lactarius</name>
    <dbReference type="NCBI Taxonomy" id="684066"/>
    <lineage>
        <taxon>Bacteria</taxon>
        <taxon>Bacillati</taxon>
        <taxon>Bacillota</taxon>
        <taxon>Bacilli</taxon>
        <taxon>Lactobacillales</taxon>
        <taxon>Streptococcaceae</taxon>
        <taxon>Streptococcus</taxon>
    </lineage>
</organism>
<dbReference type="Proteomes" id="UP000676511">
    <property type="component" value="Chromosome"/>
</dbReference>
<dbReference type="EMBL" id="CP072329">
    <property type="protein sequence ID" value="QUB38629.1"/>
    <property type="molecule type" value="Genomic_DNA"/>
</dbReference>
<evidence type="ECO:0000313" key="3">
    <source>
        <dbReference type="EMBL" id="QUB38629.1"/>
    </source>
</evidence>
<dbReference type="Proteomes" id="UP001138780">
    <property type="component" value="Unassembled WGS sequence"/>
</dbReference>
<evidence type="ECO:0000313" key="5">
    <source>
        <dbReference type="Proteomes" id="UP001138780"/>
    </source>
</evidence>
<feature type="domain" description="ABM" evidence="1">
    <location>
        <begin position="3"/>
        <end position="94"/>
    </location>
</feature>
<proteinExistence type="predicted"/>
<dbReference type="EMBL" id="MRXX01000007">
    <property type="protein sequence ID" value="MBK4779658.1"/>
    <property type="molecule type" value="Genomic_DNA"/>
</dbReference>
<dbReference type="AlphaFoldDB" id="A0A9X1BB19"/>
<reference evidence="2" key="1">
    <citation type="submission" date="2016-12" db="EMBL/GenBank/DDBJ databases">
        <title>Draft genome of Streptococcus lactarius CCUG 66490T type strain.</title>
        <authorList>
            <person name="Salva-Serra F."/>
            <person name="Engstrom-Jakobsson H."/>
            <person name="Thorell K."/>
            <person name="Gomila M."/>
            <person name="Gonzales-Siles L."/>
            <person name="Busquets A."/>
            <person name="Jaen-Luchoro D."/>
            <person name="Karlsson R."/>
            <person name="Kristiansson E."/>
            <person name="Moore E."/>
        </authorList>
    </citation>
    <scope>NUCLEOTIDE SEQUENCE</scope>
    <source>
        <strain evidence="2">CCUG 66490</strain>
    </source>
</reference>
<keyword evidence="2" id="KW-0503">Monooxygenase</keyword>
<dbReference type="RefSeq" id="WP_200772684.1">
    <property type="nucleotide sequence ID" value="NZ_CP072329.1"/>
</dbReference>
<dbReference type="InterPro" id="IPR007138">
    <property type="entry name" value="ABM_dom"/>
</dbReference>
<evidence type="ECO:0000313" key="2">
    <source>
        <dbReference type="EMBL" id="MBK4779658.1"/>
    </source>
</evidence>
<dbReference type="Gene3D" id="3.30.70.100">
    <property type="match status" value="1"/>
</dbReference>
<dbReference type="GO" id="GO:0004497">
    <property type="term" value="F:monooxygenase activity"/>
    <property type="evidence" value="ECO:0007669"/>
    <property type="project" value="UniProtKB-KW"/>
</dbReference>
<gene>
    <name evidence="2" type="ORF">BTU61_05500</name>
    <name evidence="3" type="ORF">J4854_08790</name>
</gene>
<evidence type="ECO:0000259" key="1">
    <source>
        <dbReference type="PROSITE" id="PS51725"/>
    </source>
</evidence>
<sequence length="113" mass="13029">MVLTVNIYYKGKDGAAIAFAKEMIETGTVSEIRSKEGNLKYDYFLPIENNETVLLIDQWANQEALDLHHQSATMQKILDLRQKYDLRMEVERYIEDEGGIPEGDEQFIARGKD</sequence>
<keyword evidence="4" id="KW-1185">Reference proteome</keyword>